<feature type="transmembrane region" description="Helical" evidence="9">
    <location>
        <begin position="211"/>
        <end position="232"/>
    </location>
</feature>
<evidence type="ECO:0000256" key="7">
    <source>
        <dbReference type="ARBA" id="ARBA00022989"/>
    </source>
</evidence>
<name>A0A7R6PE84_9BACT</name>
<keyword evidence="5 9" id="KW-0812">Transmembrane</keyword>
<sequence>MGMEGLLGKIDSLVWGLPLIILLLGTGIYLTIRLKGIQFTKLLHSLYLAFIKRKEKGDAEGDISHFEALMTALSATVGTGNIAGVATAIIAGGPGALFWMWITGLFGMATKFSEAVLAVHYRVTDENGQMAGGPMYYLRDGLKSPFLAFLFALFTSIAAFGIGNMVQSNSVADAVKSSFGVPVYITGIILAVATAIVILGGIKSIGRVTSFLVPFMIVVYMGAAIIVIIMEIDKVPYIFNLIIKSAFSGHAAVGGFAGATVREALRFGVARGIFSNESGLGSSPIAAAAAKTKHPVTQALVSMTQTFIDTIVVCSMTGFVILVTGSWKLKGVNGASLTSVAFSNALGKHAGSFVVALGLILFAYSTILGWSYYGEKAIEYLLGVKAIKPYRVAFVILVLIGSILKIDVVWTLADIFNGLMAIPNLIGLLGLSGVIVKVTSDYFKNSVE</sequence>
<dbReference type="Pfam" id="PF01235">
    <property type="entry name" value="Na_Ala_symp"/>
    <property type="match status" value="1"/>
</dbReference>
<evidence type="ECO:0000256" key="3">
    <source>
        <dbReference type="ARBA" id="ARBA00022448"/>
    </source>
</evidence>
<keyword evidence="8 9" id="KW-0472">Membrane</keyword>
<dbReference type="GO" id="GO:0005886">
    <property type="term" value="C:plasma membrane"/>
    <property type="evidence" value="ECO:0007669"/>
    <property type="project" value="UniProtKB-SubCell"/>
</dbReference>
<feature type="transmembrane region" description="Helical" evidence="9">
    <location>
        <begin position="238"/>
        <end position="261"/>
    </location>
</feature>
<feature type="transmembrane region" description="Helical" evidence="9">
    <location>
        <begin position="307"/>
        <end position="329"/>
    </location>
</feature>
<evidence type="ECO:0000313" key="10">
    <source>
        <dbReference type="EMBL" id="BBB32119.1"/>
    </source>
</evidence>
<keyword evidence="4 9" id="KW-1003">Cell membrane</keyword>
<dbReference type="NCBIfam" id="TIGR00835">
    <property type="entry name" value="agcS"/>
    <property type="match status" value="1"/>
</dbReference>
<dbReference type="InterPro" id="IPR001463">
    <property type="entry name" value="Na/Ala_symport"/>
</dbReference>
<feature type="transmembrane region" description="Helical" evidence="9">
    <location>
        <begin position="419"/>
        <end position="436"/>
    </location>
</feature>
<feature type="transmembrane region" description="Helical" evidence="9">
    <location>
        <begin position="349"/>
        <end position="372"/>
    </location>
</feature>
<evidence type="ECO:0000256" key="4">
    <source>
        <dbReference type="ARBA" id="ARBA00022475"/>
    </source>
</evidence>
<dbReference type="PRINTS" id="PR00175">
    <property type="entry name" value="NAALASMPORT"/>
</dbReference>
<evidence type="ECO:0000256" key="8">
    <source>
        <dbReference type="ARBA" id="ARBA00023136"/>
    </source>
</evidence>
<dbReference type="Proteomes" id="UP000595564">
    <property type="component" value="Chromosome"/>
</dbReference>
<feature type="transmembrane region" description="Helical" evidence="9">
    <location>
        <begin position="392"/>
        <end position="413"/>
    </location>
</feature>
<dbReference type="PANTHER" id="PTHR30330:SF3">
    <property type="entry name" value="TRANSCRIPTIONAL REGULATOR, LRP FAMILY"/>
    <property type="match status" value="1"/>
</dbReference>
<dbReference type="Gene3D" id="1.20.1740.10">
    <property type="entry name" value="Amino acid/polyamine transporter I"/>
    <property type="match status" value="1"/>
</dbReference>
<dbReference type="KEGG" id="thyd:TTHT_0533"/>
<comment type="subcellular location">
    <subcellularLocation>
        <location evidence="1 9">Cell membrane</location>
        <topology evidence="1 9">Multi-pass membrane protein</topology>
    </subcellularLocation>
</comment>
<dbReference type="EMBL" id="AP017470">
    <property type="protein sequence ID" value="BBB32119.1"/>
    <property type="molecule type" value="Genomic_DNA"/>
</dbReference>
<gene>
    <name evidence="10" type="ORF">TTHT_0533</name>
</gene>
<dbReference type="PANTHER" id="PTHR30330">
    <property type="entry name" value="AGSS FAMILY TRANSPORTER, SODIUM-ALANINE"/>
    <property type="match status" value="1"/>
</dbReference>
<reference evidence="10 11" key="1">
    <citation type="journal article" date="2012" name="Extremophiles">
        <title>Thermotomaculum hydrothermale gen. nov., sp. nov., a novel heterotrophic thermophile within the phylum Acidobacteria from a deep-sea hydrothermal vent chimney in the Southern Okinawa Trough.</title>
        <authorList>
            <person name="Izumi H."/>
            <person name="Nunoura T."/>
            <person name="Miyazaki M."/>
            <person name="Mino S."/>
            <person name="Toki T."/>
            <person name="Takai K."/>
            <person name="Sako Y."/>
            <person name="Sawabe T."/>
            <person name="Nakagawa S."/>
        </authorList>
    </citation>
    <scope>NUCLEOTIDE SEQUENCE [LARGE SCALE GENOMIC DNA]</scope>
    <source>
        <strain evidence="10 11">AC55</strain>
    </source>
</reference>
<protein>
    <submittedName>
        <fullName evidence="10">Alanine or glycine:cation symporter, AGCS family</fullName>
    </submittedName>
</protein>
<dbReference type="GO" id="GO:0005283">
    <property type="term" value="F:amino acid:sodium symporter activity"/>
    <property type="evidence" value="ECO:0007669"/>
    <property type="project" value="InterPro"/>
</dbReference>
<evidence type="ECO:0000256" key="2">
    <source>
        <dbReference type="ARBA" id="ARBA00009261"/>
    </source>
</evidence>
<evidence type="ECO:0000256" key="5">
    <source>
        <dbReference type="ARBA" id="ARBA00022692"/>
    </source>
</evidence>
<evidence type="ECO:0000256" key="6">
    <source>
        <dbReference type="ARBA" id="ARBA00022847"/>
    </source>
</evidence>
<organism evidence="10 11">
    <name type="scientific">Thermotomaculum hydrothermale</name>
    <dbReference type="NCBI Taxonomy" id="981385"/>
    <lineage>
        <taxon>Bacteria</taxon>
        <taxon>Pseudomonadati</taxon>
        <taxon>Acidobacteriota</taxon>
        <taxon>Holophagae</taxon>
        <taxon>Thermotomaculales</taxon>
        <taxon>Thermotomaculaceae</taxon>
        <taxon>Thermotomaculum</taxon>
    </lineage>
</organism>
<keyword evidence="6 9" id="KW-0769">Symport</keyword>
<keyword evidence="3 9" id="KW-0813">Transport</keyword>
<evidence type="ECO:0000256" key="1">
    <source>
        <dbReference type="ARBA" id="ARBA00004651"/>
    </source>
</evidence>
<keyword evidence="7 9" id="KW-1133">Transmembrane helix</keyword>
<evidence type="ECO:0000313" key="11">
    <source>
        <dbReference type="Proteomes" id="UP000595564"/>
    </source>
</evidence>
<dbReference type="AlphaFoldDB" id="A0A7R6PE84"/>
<accession>A0A7R6PE84</accession>
<comment type="similarity">
    <text evidence="2 9">Belongs to the alanine or glycine:cation symporter (AGCS) (TC 2.A.25) family.</text>
</comment>
<dbReference type="FunFam" id="1.20.1740.10:FF:000004">
    <property type="entry name" value="Sodium:alanine symporter family protein"/>
    <property type="match status" value="1"/>
</dbReference>
<evidence type="ECO:0000256" key="9">
    <source>
        <dbReference type="RuleBase" id="RU363064"/>
    </source>
</evidence>
<keyword evidence="11" id="KW-1185">Reference proteome</keyword>
<feature type="transmembrane region" description="Helical" evidence="9">
    <location>
        <begin position="12"/>
        <end position="32"/>
    </location>
</feature>
<feature type="transmembrane region" description="Helical" evidence="9">
    <location>
        <begin position="179"/>
        <end position="199"/>
    </location>
</feature>
<proteinExistence type="inferred from homology"/>
<feature type="transmembrane region" description="Helical" evidence="9">
    <location>
        <begin position="146"/>
        <end position="167"/>
    </location>
</feature>